<protein>
    <submittedName>
        <fullName evidence="2">Uncharacterized protein</fullName>
    </submittedName>
</protein>
<name>A0A0B6Z1S2_9EUPU</name>
<evidence type="ECO:0000256" key="1">
    <source>
        <dbReference type="SAM" id="Coils"/>
    </source>
</evidence>
<sequence length="69" mass="7987">KSQQIEVLTETRNKLLEEIESVSNTVAEKDRKISSLLENMQEMEDRLVQLEELTNQQATSEQQQPLQSV</sequence>
<dbReference type="EMBL" id="HACG01014785">
    <property type="protein sequence ID" value="CEK61650.1"/>
    <property type="molecule type" value="Transcribed_RNA"/>
</dbReference>
<feature type="coiled-coil region" evidence="1">
    <location>
        <begin position="5"/>
        <end position="60"/>
    </location>
</feature>
<accession>A0A0B6Z1S2</accession>
<gene>
    <name evidence="2" type="primary">ORF42860</name>
</gene>
<keyword evidence="1" id="KW-0175">Coiled coil</keyword>
<proteinExistence type="predicted"/>
<feature type="non-terminal residue" evidence="2">
    <location>
        <position position="69"/>
    </location>
</feature>
<dbReference type="AlphaFoldDB" id="A0A0B6Z1S2"/>
<reference evidence="2" key="1">
    <citation type="submission" date="2014-12" db="EMBL/GenBank/DDBJ databases">
        <title>Insight into the proteome of Arion vulgaris.</title>
        <authorList>
            <person name="Aradska J."/>
            <person name="Bulat T."/>
            <person name="Smidak R."/>
            <person name="Sarate P."/>
            <person name="Gangsoo J."/>
            <person name="Sialana F."/>
            <person name="Bilban M."/>
            <person name="Lubec G."/>
        </authorList>
    </citation>
    <scope>NUCLEOTIDE SEQUENCE</scope>
    <source>
        <tissue evidence="2">Skin</tissue>
    </source>
</reference>
<organism evidence="2">
    <name type="scientific">Arion vulgaris</name>
    <dbReference type="NCBI Taxonomy" id="1028688"/>
    <lineage>
        <taxon>Eukaryota</taxon>
        <taxon>Metazoa</taxon>
        <taxon>Spiralia</taxon>
        <taxon>Lophotrochozoa</taxon>
        <taxon>Mollusca</taxon>
        <taxon>Gastropoda</taxon>
        <taxon>Heterobranchia</taxon>
        <taxon>Euthyneura</taxon>
        <taxon>Panpulmonata</taxon>
        <taxon>Eupulmonata</taxon>
        <taxon>Stylommatophora</taxon>
        <taxon>Helicina</taxon>
        <taxon>Arionoidea</taxon>
        <taxon>Arionidae</taxon>
        <taxon>Arion</taxon>
    </lineage>
</organism>
<feature type="non-terminal residue" evidence="2">
    <location>
        <position position="1"/>
    </location>
</feature>
<evidence type="ECO:0000313" key="2">
    <source>
        <dbReference type="EMBL" id="CEK61650.1"/>
    </source>
</evidence>